<dbReference type="PROSITE" id="PS51720">
    <property type="entry name" value="G_AIG1"/>
    <property type="match status" value="1"/>
</dbReference>
<dbReference type="InterPro" id="IPR006703">
    <property type="entry name" value="G_AIG1"/>
</dbReference>
<keyword evidence="4" id="KW-0175">Coiled coil</keyword>
<comment type="caution">
    <text evidence="6">The sequence shown here is derived from an EMBL/GenBank/DDBJ whole genome shotgun (WGS) entry which is preliminary data.</text>
</comment>
<organism evidence="6 7">
    <name type="scientific">Mytilus edulis</name>
    <name type="common">Blue mussel</name>
    <dbReference type="NCBI Taxonomy" id="6550"/>
    <lineage>
        <taxon>Eukaryota</taxon>
        <taxon>Metazoa</taxon>
        <taxon>Spiralia</taxon>
        <taxon>Lophotrochozoa</taxon>
        <taxon>Mollusca</taxon>
        <taxon>Bivalvia</taxon>
        <taxon>Autobranchia</taxon>
        <taxon>Pteriomorphia</taxon>
        <taxon>Mytilida</taxon>
        <taxon>Mytiloidea</taxon>
        <taxon>Mytilidae</taxon>
        <taxon>Mytilinae</taxon>
        <taxon>Mytilus</taxon>
    </lineage>
</organism>
<proteinExistence type="inferred from homology"/>
<protein>
    <recommendedName>
        <fullName evidence="5">AIG1-type G domain-containing protein</fullName>
    </recommendedName>
</protein>
<evidence type="ECO:0000256" key="3">
    <source>
        <dbReference type="ARBA" id="ARBA00023134"/>
    </source>
</evidence>
<dbReference type="FunFam" id="3.40.50.300:FF:000366">
    <property type="entry name" value="GTPase, IMAP family member 2"/>
    <property type="match status" value="1"/>
</dbReference>
<evidence type="ECO:0000256" key="1">
    <source>
        <dbReference type="ARBA" id="ARBA00008535"/>
    </source>
</evidence>
<keyword evidence="2" id="KW-0547">Nucleotide-binding</keyword>
<dbReference type="Proteomes" id="UP000683360">
    <property type="component" value="Unassembled WGS sequence"/>
</dbReference>
<dbReference type="GO" id="GO:0005525">
    <property type="term" value="F:GTP binding"/>
    <property type="evidence" value="ECO:0007669"/>
    <property type="project" value="UniProtKB-KW"/>
</dbReference>
<dbReference type="Pfam" id="PF04548">
    <property type="entry name" value="AIG1"/>
    <property type="match status" value="1"/>
</dbReference>
<comment type="similarity">
    <text evidence="1">Belongs to the TRAFAC class TrmE-Era-EngA-EngB-Septin-like GTPase superfamily. AIG1/Toc34/Toc159-like paraseptin GTPase family. IAN subfamily.</text>
</comment>
<feature type="coiled-coil region" evidence="4">
    <location>
        <begin position="209"/>
        <end position="274"/>
    </location>
</feature>
<name>A0A8S3QQ91_MYTED</name>
<keyword evidence="7" id="KW-1185">Reference proteome</keyword>
<sequence>MAQVPTNEIRLVIIGKTGNGKSSSCNTILGQEICESACSNEGVTIFSMVRYANRFGKLICLVDTPGIQDSSRNNKDVQNKIQDCIKFSCPGPHAIILVVQIGRFTKEDVKTVEHFCSHFGKELEKYVIVLFTRFDDMKREMKKKPNHQGMKGFIENLTPPLKEFLSKCGNRYIEFDNTLEGTSAESQVQRLLDIVDNMVRENGGLHYTNQDYQNAEIELQKKIAEIKQKNELERMKIEEKMRKEISDDIRKQYEQKQQELISELERIREEAKKTGLITCVMLEETFLVGNADLHTHSNTNTYKCGLCSELLINNTSEEARI</sequence>
<dbReference type="EMBL" id="CAJPWZ010000626">
    <property type="protein sequence ID" value="CAG2197150.1"/>
    <property type="molecule type" value="Genomic_DNA"/>
</dbReference>
<evidence type="ECO:0000256" key="4">
    <source>
        <dbReference type="SAM" id="Coils"/>
    </source>
</evidence>
<evidence type="ECO:0000256" key="2">
    <source>
        <dbReference type="ARBA" id="ARBA00022741"/>
    </source>
</evidence>
<feature type="domain" description="AIG1-type G" evidence="5">
    <location>
        <begin position="6"/>
        <end position="216"/>
    </location>
</feature>
<dbReference type="AlphaFoldDB" id="A0A8S3QQ91"/>
<dbReference type="PANTHER" id="PTHR10903:SF170">
    <property type="entry name" value="GTPASE IMAP FAMILY MEMBER 7"/>
    <property type="match status" value="1"/>
</dbReference>
<dbReference type="SUPFAM" id="SSF52540">
    <property type="entry name" value="P-loop containing nucleoside triphosphate hydrolases"/>
    <property type="match status" value="1"/>
</dbReference>
<reference evidence="6" key="1">
    <citation type="submission" date="2021-03" db="EMBL/GenBank/DDBJ databases">
        <authorList>
            <person name="Bekaert M."/>
        </authorList>
    </citation>
    <scope>NUCLEOTIDE SEQUENCE</scope>
</reference>
<dbReference type="PANTHER" id="PTHR10903">
    <property type="entry name" value="GTPASE, IMAP FAMILY MEMBER-RELATED"/>
    <property type="match status" value="1"/>
</dbReference>
<dbReference type="InterPro" id="IPR027417">
    <property type="entry name" value="P-loop_NTPase"/>
</dbReference>
<dbReference type="OrthoDB" id="10061751at2759"/>
<dbReference type="Gene3D" id="3.40.50.300">
    <property type="entry name" value="P-loop containing nucleotide triphosphate hydrolases"/>
    <property type="match status" value="1"/>
</dbReference>
<keyword evidence="3" id="KW-0342">GTP-binding</keyword>
<accession>A0A8S3QQ91</accession>
<evidence type="ECO:0000259" key="5">
    <source>
        <dbReference type="PROSITE" id="PS51720"/>
    </source>
</evidence>
<dbReference type="InterPro" id="IPR045058">
    <property type="entry name" value="GIMA/IAN/Toc"/>
</dbReference>
<evidence type="ECO:0000313" key="7">
    <source>
        <dbReference type="Proteomes" id="UP000683360"/>
    </source>
</evidence>
<evidence type="ECO:0000313" key="6">
    <source>
        <dbReference type="EMBL" id="CAG2197150.1"/>
    </source>
</evidence>
<gene>
    <name evidence="6" type="ORF">MEDL_11985</name>
</gene>